<accession>A0AAD5SJX8</accession>
<feature type="domain" description="Peptidase A1" evidence="3">
    <location>
        <begin position="11"/>
        <end position="357"/>
    </location>
</feature>
<evidence type="ECO:0000313" key="5">
    <source>
        <dbReference type="Proteomes" id="UP001212841"/>
    </source>
</evidence>
<name>A0AAD5SJX8_9FUNG</name>
<gene>
    <name evidence="4" type="ORF">HK097_007171</name>
</gene>
<keyword evidence="5" id="KW-1185">Reference proteome</keyword>
<protein>
    <recommendedName>
        <fullName evidence="3">Peptidase A1 domain-containing protein</fullName>
    </recommendedName>
</protein>
<evidence type="ECO:0000313" key="4">
    <source>
        <dbReference type="EMBL" id="KAJ3051805.1"/>
    </source>
</evidence>
<dbReference type="PROSITE" id="PS51767">
    <property type="entry name" value="PEPTIDASE_A1"/>
    <property type="match status" value="1"/>
</dbReference>
<dbReference type="PANTHER" id="PTHR47966">
    <property type="entry name" value="BETA-SITE APP-CLEAVING ENZYME, ISOFORM A-RELATED"/>
    <property type="match status" value="1"/>
</dbReference>
<proteinExistence type="inferred from homology"/>
<feature type="signal peptide" evidence="2">
    <location>
        <begin position="1"/>
        <end position="19"/>
    </location>
</feature>
<dbReference type="InterPro" id="IPR021109">
    <property type="entry name" value="Peptidase_aspartic_dom_sf"/>
</dbReference>
<sequence>MFSIVHLLVLHSTFATSSAAYRQPYAATTTGGAGSPTVAEDCRKRGDILITVDFVCAVTSDIVLYLFDTSTLRKYKSERQELASILLLIQHDLGASTGTLAEDSMTFGSLVANDTVFVQTYVNGFGLGVGVDGVLGLAFSPLSWAKQISSANLPLQTSPIETLYSQNTIPSPSFALHLTPTTGELALSAPEGNPSRYTGNITWLSVPGMQNWWHVGVDRLTVGGVDLGRDGVRAVLGSASPLITTDYDTAKKANTLLGAYETGVHGIWDMSCDSLKSSLLNATFTLGNVDFTLRGADLLVQVSQSDTRVCFAPFMSMRGEDDTDRWTLGQIFLRKFYSIYDYNVQPDGTTLPRVGLARAV</sequence>
<evidence type="ECO:0000256" key="2">
    <source>
        <dbReference type="SAM" id="SignalP"/>
    </source>
</evidence>
<dbReference type="AlphaFoldDB" id="A0AAD5SJX8"/>
<dbReference type="GO" id="GO:0004190">
    <property type="term" value="F:aspartic-type endopeptidase activity"/>
    <property type="evidence" value="ECO:0007669"/>
    <property type="project" value="InterPro"/>
</dbReference>
<dbReference type="InterPro" id="IPR001461">
    <property type="entry name" value="Aspartic_peptidase_A1"/>
</dbReference>
<comment type="similarity">
    <text evidence="1">Belongs to the peptidase A1 family.</text>
</comment>
<comment type="caution">
    <text evidence="4">The sequence shown here is derived from an EMBL/GenBank/DDBJ whole genome shotgun (WGS) entry which is preliminary data.</text>
</comment>
<dbReference type="InterPro" id="IPR033121">
    <property type="entry name" value="PEPTIDASE_A1"/>
</dbReference>
<feature type="chain" id="PRO_5042138074" description="Peptidase A1 domain-containing protein" evidence="2">
    <location>
        <begin position="20"/>
        <end position="360"/>
    </location>
</feature>
<dbReference type="Proteomes" id="UP001212841">
    <property type="component" value="Unassembled WGS sequence"/>
</dbReference>
<dbReference type="Gene3D" id="2.40.70.10">
    <property type="entry name" value="Acid Proteases"/>
    <property type="match status" value="2"/>
</dbReference>
<dbReference type="SUPFAM" id="SSF50630">
    <property type="entry name" value="Acid proteases"/>
    <property type="match status" value="1"/>
</dbReference>
<reference evidence="4" key="1">
    <citation type="submission" date="2020-05" db="EMBL/GenBank/DDBJ databases">
        <title>Phylogenomic resolution of chytrid fungi.</title>
        <authorList>
            <person name="Stajich J.E."/>
            <person name="Amses K."/>
            <person name="Simmons R."/>
            <person name="Seto K."/>
            <person name="Myers J."/>
            <person name="Bonds A."/>
            <person name="Quandt C.A."/>
            <person name="Barry K."/>
            <person name="Liu P."/>
            <person name="Grigoriev I."/>
            <person name="Longcore J.E."/>
            <person name="James T.Y."/>
        </authorList>
    </citation>
    <scope>NUCLEOTIDE SEQUENCE</scope>
    <source>
        <strain evidence="4">JEL0318</strain>
    </source>
</reference>
<organism evidence="4 5">
    <name type="scientific">Rhizophlyctis rosea</name>
    <dbReference type="NCBI Taxonomy" id="64517"/>
    <lineage>
        <taxon>Eukaryota</taxon>
        <taxon>Fungi</taxon>
        <taxon>Fungi incertae sedis</taxon>
        <taxon>Chytridiomycota</taxon>
        <taxon>Chytridiomycota incertae sedis</taxon>
        <taxon>Chytridiomycetes</taxon>
        <taxon>Rhizophlyctidales</taxon>
        <taxon>Rhizophlyctidaceae</taxon>
        <taxon>Rhizophlyctis</taxon>
    </lineage>
</organism>
<evidence type="ECO:0000259" key="3">
    <source>
        <dbReference type="PROSITE" id="PS51767"/>
    </source>
</evidence>
<dbReference type="GO" id="GO:0006508">
    <property type="term" value="P:proteolysis"/>
    <property type="evidence" value="ECO:0007669"/>
    <property type="project" value="InterPro"/>
</dbReference>
<dbReference type="EMBL" id="JADGJD010000356">
    <property type="protein sequence ID" value="KAJ3051805.1"/>
    <property type="molecule type" value="Genomic_DNA"/>
</dbReference>
<dbReference type="PANTHER" id="PTHR47966:SF51">
    <property type="entry name" value="BETA-SITE APP-CLEAVING ENZYME, ISOFORM A-RELATED"/>
    <property type="match status" value="1"/>
</dbReference>
<keyword evidence="2" id="KW-0732">Signal</keyword>
<evidence type="ECO:0000256" key="1">
    <source>
        <dbReference type="ARBA" id="ARBA00007447"/>
    </source>
</evidence>
<dbReference type="Pfam" id="PF00026">
    <property type="entry name" value="Asp"/>
    <property type="match status" value="1"/>
</dbReference>